<dbReference type="Gene3D" id="3.80.10.10">
    <property type="entry name" value="Ribonuclease Inhibitor"/>
    <property type="match status" value="1"/>
</dbReference>
<evidence type="ECO:0000256" key="1">
    <source>
        <dbReference type="SAM" id="Coils"/>
    </source>
</evidence>
<dbReference type="Proteomes" id="UP000054988">
    <property type="component" value="Unassembled WGS sequence"/>
</dbReference>
<organism evidence="2 3">
    <name type="scientific">Moniliophthora roreri</name>
    <name type="common">Frosty pod rot fungus</name>
    <name type="synonym">Monilia roreri</name>
    <dbReference type="NCBI Taxonomy" id="221103"/>
    <lineage>
        <taxon>Eukaryota</taxon>
        <taxon>Fungi</taxon>
        <taxon>Dikarya</taxon>
        <taxon>Basidiomycota</taxon>
        <taxon>Agaricomycotina</taxon>
        <taxon>Agaricomycetes</taxon>
        <taxon>Agaricomycetidae</taxon>
        <taxon>Agaricales</taxon>
        <taxon>Marasmiineae</taxon>
        <taxon>Marasmiaceae</taxon>
        <taxon>Moniliophthora</taxon>
    </lineage>
</organism>
<name>A0A0W0ET99_MONRR</name>
<gene>
    <name evidence="2" type="ORF">WG66_20096</name>
</gene>
<dbReference type="PANTHER" id="PTHR38926">
    <property type="entry name" value="F-BOX DOMAIN CONTAINING PROTEIN, EXPRESSED"/>
    <property type="match status" value="1"/>
</dbReference>
<dbReference type="AlphaFoldDB" id="A0A0W0ET99"/>
<comment type="caution">
    <text evidence="2">The sequence shown here is derived from an EMBL/GenBank/DDBJ whole genome shotgun (WGS) entry which is preliminary data.</text>
</comment>
<dbReference type="InterPro" id="IPR032675">
    <property type="entry name" value="LRR_dom_sf"/>
</dbReference>
<sequence>MKHVDESRSDVRGPPDDIYNICITTNSYPSNAEALLREKKAARDHIARLEATLAMLEAERSRLQGILAKYDIILHPIRHIPSEIMQKIFSSCIDHPDTMILAEHGGATRPFPQTSLNPSQVPWVLGHVCRSWRALVLSMPKIWSSVSLEVRRRVEDSNAKHLTSHSLRLSLQLNRSQDHPLDVSLYLDHTQSFHPWTVLLCSRSHRWRYLRLQGNGPALHLLSQIQYFLPALEILDLNISSNYSKMDIDCFEQAPRLESLFLTTIPSTKLPFAQIKNFRWREDSDQSSYGDKLWPVLRSLSGVEACSLEFVKDPQLYVSSALFNLRYKRLRKLELMSSNSRRVDVQRLLAKFTAPRLTHLIISSKLTEVNALVNFVGRSACKLTNLVIYSAEEVISNNFARILSVLPELTHLEFGFPTTDDHLLVLSTTPVVVPRLETLCIYSYPGFKSSYSDDVWLNTLEFRANEQLISRLRSFQLDRKDFTFTEPLSSRKRLDALIAEGLNFKTVEKLQ</sequence>
<feature type="coiled-coil region" evidence="1">
    <location>
        <begin position="32"/>
        <end position="66"/>
    </location>
</feature>
<dbReference type="SUPFAM" id="SSF52047">
    <property type="entry name" value="RNI-like"/>
    <property type="match status" value="1"/>
</dbReference>
<reference evidence="2 3" key="1">
    <citation type="submission" date="2015-12" db="EMBL/GenBank/DDBJ databases">
        <title>Draft genome sequence of Moniliophthora roreri, the causal agent of frosty pod rot of cacao.</title>
        <authorList>
            <person name="Aime M.C."/>
            <person name="Diaz-Valderrama J.R."/>
            <person name="Kijpornyongpan T."/>
            <person name="Phillips-Mora W."/>
        </authorList>
    </citation>
    <scope>NUCLEOTIDE SEQUENCE [LARGE SCALE GENOMIC DNA]</scope>
    <source>
        <strain evidence="2 3">MCA 2952</strain>
    </source>
</reference>
<accession>A0A0W0ET99</accession>
<evidence type="ECO:0000313" key="3">
    <source>
        <dbReference type="Proteomes" id="UP000054988"/>
    </source>
</evidence>
<dbReference type="EMBL" id="LATX01002557">
    <property type="protein sequence ID" value="KTB27292.1"/>
    <property type="molecule type" value="Genomic_DNA"/>
</dbReference>
<protein>
    <submittedName>
        <fullName evidence="2">Uncharacterized protein</fullName>
    </submittedName>
</protein>
<proteinExistence type="predicted"/>
<dbReference type="PANTHER" id="PTHR38926:SF5">
    <property type="entry name" value="F-BOX AND LEUCINE-RICH REPEAT PROTEIN 6"/>
    <property type="match status" value="1"/>
</dbReference>
<keyword evidence="1" id="KW-0175">Coiled coil</keyword>
<evidence type="ECO:0000313" key="2">
    <source>
        <dbReference type="EMBL" id="KTB27292.1"/>
    </source>
</evidence>